<reference evidence="2 3" key="1">
    <citation type="submission" date="2020-07" db="EMBL/GenBank/DDBJ databases">
        <title>A new beta-1,3-glucan-decomposing anaerobic bacterium isolated from anoxic soil subjected to biological soil disinfestation.</title>
        <authorList>
            <person name="Ueki A."/>
            <person name="Tonouchi A."/>
        </authorList>
    </citation>
    <scope>NUCLEOTIDE SEQUENCE [LARGE SCALE GENOMIC DNA]</scope>
    <source>
        <strain evidence="2 3">TW1</strain>
    </source>
</reference>
<gene>
    <name evidence="2" type="ORF">bsdtw1_03624</name>
</gene>
<proteinExistence type="predicted"/>
<evidence type="ECO:0000313" key="2">
    <source>
        <dbReference type="EMBL" id="GFP77495.1"/>
    </source>
</evidence>
<keyword evidence="1" id="KW-1133">Transmembrane helix</keyword>
<feature type="transmembrane region" description="Helical" evidence="1">
    <location>
        <begin position="6"/>
        <end position="27"/>
    </location>
</feature>
<dbReference type="AlphaFoldDB" id="A0A6V8SLQ1"/>
<dbReference type="EMBL" id="BLZR01000001">
    <property type="protein sequence ID" value="GFP77495.1"/>
    <property type="molecule type" value="Genomic_DNA"/>
</dbReference>
<dbReference type="Proteomes" id="UP000580568">
    <property type="component" value="Unassembled WGS sequence"/>
</dbReference>
<keyword evidence="3" id="KW-1185">Reference proteome</keyword>
<organism evidence="2 3">
    <name type="scientific">Clostridium fungisolvens</name>
    <dbReference type="NCBI Taxonomy" id="1604897"/>
    <lineage>
        <taxon>Bacteria</taxon>
        <taxon>Bacillati</taxon>
        <taxon>Bacillota</taxon>
        <taxon>Clostridia</taxon>
        <taxon>Eubacteriales</taxon>
        <taxon>Clostridiaceae</taxon>
        <taxon>Clostridium</taxon>
    </lineage>
</organism>
<evidence type="ECO:0000313" key="3">
    <source>
        <dbReference type="Proteomes" id="UP000580568"/>
    </source>
</evidence>
<comment type="caution">
    <text evidence="2">The sequence shown here is derived from an EMBL/GenBank/DDBJ whole genome shotgun (WGS) entry which is preliminary data.</text>
</comment>
<keyword evidence="1" id="KW-0472">Membrane</keyword>
<name>A0A6V8SLQ1_9CLOT</name>
<protein>
    <submittedName>
        <fullName evidence="2">Uncharacterized protein</fullName>
    </submittedName>
</protein>
<sequence>MYPVAFHFLGFDFRWYGIIAWFVFLTLSRSKRFNSEF</sequence>
<evidence type="ECO:0000256" key="1">
    <source>
        <dbReference type="SAM" id="Phobius"/>
    </source>
</evidence>
<keyword evidence="1" id="KW-0812">Transmembrane</keyword>
<accession>A0A6V8SLQ1</accession>